<evidence type="ECO:0000256" key="4">
    <source>
        <dbReference type="PIRSR" id="PIRSR005739-1"/>
    </source>
</evidence>
<dbReference type="SUPFAM" id="SSF46785">
    <property type="entry name" value="Winged helix' DNA-binding domain"/>
    <property type="match status" value="1"/>
</dbReference>
<keyword evidence="3" id="KW-0949">S-adenosyl-L-methionine</keyword>
<organism evidence="6 7">
    <name type="scientific">Lophiostoma macrostomum CBS 122681</name>
    <dbReference type="NCBI Taxonomy" id="1314788"/>
    <lineage>
        <taxon>Eukaryota</taxon>
        <taxon>Fungi</taxon>
        <taxon>Dikarya</taxon>
        <taxon>Ascomycota</taxon>
        <taxon>Pezizomycotina</taxon>
        <taxon>Dothideomycetes</taxon>
        <taxon>Pleosporomycetidae</taxon>
        <taxon>Pleosporales</taxon>
        <taxon>Lophiostomataceae</taxon>
        <taxon>Lophiostoma</taxon>
    </lineage>
</organism>
<evidence type="ECO:0000256" key="3">
    <source>
        <dbReference type="ARBA" id="ARBA00022691"/>
    </source>
</evidence>
<proteinExistence type="predicted"/>
<evidence type="ECO:0000313" key="6">
    <source>
        <dbReference type="EMBL" id="KAF2651751.1"/>
    </source>
</evidence>
<dbReference type="InterPro" id="IPR036388">
    <property type="entry name" value="WH-like_DNA-bd_sf"/>
</dbReference>
<gene>
    <name evidence="6" type="ORF">K491DRAFT_781626</name>
</gene>
<keyword evidence="1 6" id="KW-0489">Methyltransferase</keyword>
<evidence type="ECO:0000256" key="1">
    <source>
        <dbReference type="ARBA" id="ARBA00022603"/>
    </source>
</evidence>
<dbReference type="InterPro" id="IPR029063">
    <property type="entry name" value="SAM-dependent_MTases_sf"/>
</dbReference>
<dbReference type="InterPro" id="IPR001077">
    <property type="entry name" value="COMT_C"/>
</dbReference>
<dbReference type="OrthoDB" id="2410195at2759"/>
<accession>A0A6A6SXM7</accession>
<dbReference type="GO" id="GO:0008171">
    <property type="term" value="F:O-methyltransferase activity"/>
    <property type="evidence" value="ECO:0007669"/>
    <property type="project" value="InterPro"/>
</dbReference>
<dbReference type="Gene3D" id="1.10.10.10">
    <property type="entry name" value="Winged helix-like DNA-binding domain superfamily/Winged helix DNA-binding domain"/>
    <property type="match status" value="1"/>
</dbReference>
<dbReference type="PANTHER" id="PTHR43712">
    <property type="entry name" value="PUTATIVE (AFU_ORTHOLOGUE AFUA_4G14580)-RELATED"/>
    <property type="match status" value="1"/>
</dbReference>
<dbReference type="EMBL" id="MU004418">
    <property type="protein sequence ID" value="KAF2651751.1"/>
    <property type="molecule type" value="Genomic_DNA"/>
</dbReference>
<dbReference type="AlphaFoldDB" id="A0A6A6SXM7"/>
<reference evidence="6" key="1">
    <citation type="journal article" date="2020" name="Stud. Mycol.">
        <title>101 Dothideomycetes genomes: a test case for predicting lifestyles and emergence of pathogens.</title>
        <authorList>
            <person name="Haridas S."/>
            <person name="Albert R."/>
            <person name="Binder M."/>
            <person name="Bloem J."/>
            <person name="Labutti K."/>
            <person name="Salamov A."/>
            <person name="Andreopoulos B."/>
            <person name="Baker S."/>
            <person name="Barry K."/>
            <person name="Bills G."/>
            <person name="Bluhm B."/>
            <person name="Cannon C."/>
            <person name="Castanera R."/>
            <person name="Culley D."/>
            <person name="Daum C."/>
            <person name="Ezra D."/>
            <person name="Gonzalez J."/>
            <person name="Henrissat B."/>
            <person name="Kuo A."/>
            <person name="Liang C."/>
            <person name="Lipzen A."/>
            <person name="Lutzoni F."/>
            <person name="Magnuson J."/>
            <person name="Mondo S."/>
            <person name="Nolan M."/>
            <person name="Ohm R."/>
            <person name="Pangilinan J."/>
            <person name="Park H.-J."/>
            <person name="Ramirez L."/>
            <person name="Alfaro M."/>
            <person name="Sun H."/>
            <person name="Tritt A."/>
            <person name="Yoshinaga Y."/>
            <person name="Zwiers L.-H."/>
            <person name="Turgeon B."/>
            <person name="Goodwin S."/>
            <person name="Spatafora J."/>
            <person name="Crous P."/>
            <person name="Grigoriev I."/>
        </authorList>
    </citation>
    <scope>NUCLEOTIDE SEQUENCE</scope>
    <source>
        <strain evidence="6">CBS 122681</strain>
    </source>
</reference>
<evidence type="ECO:0000259" key="5">
    <source>
        <dbReference type="Pfam" id="PF00891"/>
    </source>
</evidence>
<dbReference type="InterPro" id="IPR036390">
    <property type="entry name" value="WH_DNA-bd_sf"/>
</dbReference>
<protein>
    <submittedName>
        <fullName evidence="6">S-adenosyl-L-methionine-dependent methyltransferase</fullName>
    </submittedName>
</protein>
<evidence type="ECO:0000313" key="7">
    <source>
        <dbReference type="Proteomes" id="UP000799324"/>
    </source>
</evidence>
<keyword evidence="2 6" id="KW-0808">Transferase</keyword>
<name>A0A6A6SXM7_9PLEO</name>
<dbReference type="Gene3D" id="3.40.50.150">
    <property type="entry name" value="Vaccinia Virus protein VP39"/>
    <property type="match status" value="1"/>
</dbReference>
<evidence type="ECO:0000256" key="2">
    <source>
        <dbReference type="ARBA" id="ARBA00022679"/>
    </source>
</evidence>
<dbReference type="PIRSF" id="PIRSF005739">
    <property type="entry name" value="O-mtase"/>
    <property type="match status" value="1"/>
</dbReference>
<dbReference type="PROSITE" id="PS51683">
    <property type="entry name" value="SAM_OMT_II"/>
    <property type="match status" value="1"/>
</dbReference>
<dbReference type="SUPFAM" id="SSF53335">
    <property type="entry name" value="S-adenosyl-L-methionine-dependent methyltransferases"/>
    <property type="match status" value="1"/>
</dbReference>
<dbReference type="InterPro" id="IPR016461">
    <property type="entry name" value="COMT-like"/>
</dbReference>
<sequence length="384" mass="43024">MQVEGLLEQIRTQAAKSEGTTRQRLVSTLHQIAYSLETPDETLHRYGSMNLQTAMVKTGLDLGLFDDLARSGNSLSVAKLSDITGSEELLLGRILRCLAAIGAIDQVGDADYAANHITRNLTENVAAAGINHYFATVAPQYQALPTFLERTQYKNPRDEKHTVFQDAWSTKLHGFEWFSEHPKNLAYFNDFMASRRPSDLSWISVYPVTEEVKDCDPEQPLYVNIGGGVGHQCAQFKERYPDIPGRIVLQDLSHSIANALPTPGVENIVHNFFEPQPIKGSKFYFMRGVFHNHPDHQVLKLLRNTKEAMAPDSILLIDEMILPGVGAHIDAVTMDITMLAAFAGMERTESQWRSIIGQAGLRLVRTYEYNPVSHESVMDVRLLE</sequence>
<dbReference type="PANTHER" id="PTHR43712:SF1">
    <property type="entry name" value="HYPOTHETICAL O-METHYLTRANSFERASE (EUROFUNG)-RELATED"/>
    <property type="match status" value="1"/>
</dbReference>
<dbReference type="GO" id="GO:0032259">
    <property type="term" value="P:methylation"/>
    <property type="evidence" value="ECO:0007669"/>
    <property type="project" value="UniProtKB-KW"/>
</dbReference>
<dbReference type="Proteomes" id="UP000799324">
    <property type="component" value="Unassembled WGS sequence"/>
</dbReference>
<keyword evidence="7" id="KW-1185">Reference proteome</keyword>
<feature type="domain" description="O-methyltransferase C-terminal" evidence="5">
    <location>
        <begin position="220"/>
        <end position="361"/>
    </location>
</feature>
<dbReference type="Pfam" id="PF00891">
    <property type="entry name" value="Methyltransf_2"/>
    <property type="match status" value="1"/>
</dbReference>
<feature type="active site" description="Proton acceptor" evidence="4">
    <location>
        <position position="291"/>
    </location>
</feature>